<dbReference type="STRING" id="1301098.PKB_4473"/>
<dbReference type="Gene3D" id="1.20.120.1220">
    <property type="match status" value="1"/>
</dbReference>
<keyword evidence="1" id="KW-0472">Membrane</keyword>
<dbReference type="GO" id="GO:0004190">
    <property type="term" value="F:aspartic-type endopeptidase activity"/>
    <property type="evidence" value="ECO:0007669"/>
    <property type="project" value="InterPro"/>
</dbReference>
<evidence type="ECO:0000313" key="3">
    <source>
        <dbReference type="EMBL" id="CDF85797.1"/>
    </source>
</evidence>
<dbReference type="OrthoDB" id="5600918at2"/>
<organism evidence="3 4">
    <name type="scientific">Pseudomonas knackmussii (strain DSM 6978 / CCUG 54928 / LMG 23759 / B13)</name>
    <dbReference type="NCBI Taxonomy" id="1301098"/>
    <lineage>
        <taxon>Bacteria</taxon>
        <taxon>Pseudomonadati</taxon>
        <taxon>Pseudomonadota</taxon>
        <taxon>Gammaproteobacteria</taxon>
        <taxon>Pseudomonadales</taxon>
        <taxon>Pseudomonadaceae</taxon>
        <taxon>Pseudomonas</taxon>
    </lineage>
</organism>
<dbReference type="PATRIC" id="fig|1301098.3.peg.4460"/>
<keyword evidence="4" id="KW-1185">Reference proteome</keyword>
<sequence length="168" mass="18236">MNNSLIYIQPIIVLWLMLAAYQDVRRRRVSNLLTLGGGALAALWLILEHRSLTGHSVPAALLAAVLALLLTVPGYLLGKLGAADVKLLPALGLATGPQTLMNTFALACLVTVLLMLSSRSLLRNANISQPIARHLRSISVGNSKPFPFIFALFVGYLLDLLFISKFLY</sequence>
<protein>
    <submittedName>
        <fullName evidence="3">Hypothetical membrane protein</fullName>
    </submittedName>
</protein>
<dbReference type="AlphaFoldDB" id="A0A024HMN7"/>
<evidence type="ECO:0000256" key="1">
    <source>
        <dbReference type="SAM" id="Phobius"/>
    </source>
</evidence>
<evidence type="ECO:0000313" key="4">
    <source>
        <dbReference type="Proteomes" id="UP000025241"/>
    </source>
</evidence>
<feature type="transmembrane region" description="Helical" evidence="1">
    <location>
        <begin position="59"/>
        <end position="78"/>
    </location>
</feature>
<name>A0A024HMN7_PSEKB</name>
<feature type="transmembrane region" description="Helical" evidence="1">
    <location>
        <begin position="6"/>
        <end position="22"/>
    </location>
</feature>
<reference evidence="3 4" key="1">
    <citation type="submission" date="2013-03" db="EMBL/GenBank/DDBJ databases">
        <authorList>
            <person name="Linke B."/>
        </authorList>
    </citation>
    <scope>NUCLEOTIDE SEQUENCE [LARGE SCALE GENOMIC DNA]</scope>
    <source>
        <strain evidence="3 4">B13</strain>
    </source>
</reference>
<dbReference type="KEGG" id="pkc:PKB_4473"/>
<keyword evidence="1" id="KW-0812">Transmembrane</keyword>
<dbReference type="Proteomes" id="UP000025241">
    <property type="component" value="Chromosome I"/>
</dbReference>
<dbReference type="eggNOG" id="COG4960">
    <property type="taxonomic scope" value="Bacteria"/>
</dbReference>
<dbReference type="EMBL" id="HG322950">
    <property type="protein sequence ID" value="CDF85797.1"/>
    <property type="molecule type" value="Genomic_DNA"/>
</dbReference>
<feature type="transmembrane region" description="Helical" evidence="1">
    <location>
        <begin position="99"/>
        <end position="116"/>
    </location>
</feature>
<reference evidence="3 4" key="2">
    <citation type="submission" date="2014-05" db="EMBL/GenBank/DDBJ databases">
        <title>Genome sequence of the 3-chlorobenzoate degrading bacterium Pseudomonas knackmussii B13 shows multiple evidence for horizontal gene transfer.</title>
        <authorList>
            <person name="Miyazaki R."/>
            <person name="Bertelli C."/>
            <person name="Falquet L."/>
            <person name="Robinson-Rechavi M."/>
            <person name="Gharib W."/>
            <person name="Roy S."/>
            <person name="Van der Meer J.R."/>
        </authorList>
    </citation>
    <scope>NUCLEOTIDE SEQUENCE [LARGE SCALE GENOMIC DNA]</scope>
    <source>
        <strain evidence="3 4">B13</strain>
    </source>
</reference>
<gene>
    <name evidence="3" type="ORF">PKB_4473</name>
</gene>
<proteinExistence type="predicted"/>
<dbReference type="HOGENOM" id="CLU_1685104_0_0_6"/>
<dbReference type="Pfam" id="PF01478">
    <property type="entry name" value="Peptidase_A24"/>
    <property type="match status" value="1"/>
</dbReference>
<dbReference type="GO" id="GO:0016020">
    <property type="term" value="C:membrane"/>
    <property type="evidence" value="ECO:0007669"/>
    <property type="project" value="InterPro"/>
</dbReference>
<dbReference type="RefSeq" id="WP_052355360.1">
    <property type="nucleotide sequence ID" value="NZ_HG322950.1"/>
</dbReference>
<accession>A0A024HMN7</accession>
<feature type="transmembrane region" description="Helical" evidence="1">
    <location>
        <begin position="29"/>
        <end position="47"/>
    </location>
</feature>
<feature type="transmembrane region" description="Helical" evidence="1">
    <location>
        <begin position="146"/>
        <end position="167"/>
    </location>
</feature>
<keyword evidence="1" id="KW-1133">Transmembrane helix</keyword>
<evidence type="ECO:0000259" key="2">
    <source>
        <dbReference type="Pfam" id="PF01478"/>
    </source>
</evidence>
<feature type="domain" description="Prepilin type IV endopeptidase peptidase" evidence="2">
    <location>
        <begin position="11"/>
        <end position="115"/>
    </location>
</feature>
<dbReference type="InterPro" id="IPR000045">
    <property type="entry name" value="Prepilin_IV_endopep_pep"/>
</dbReference>